<evidence type="ECO:0000313" key="4">
    <source>
        <dbReference type="WBParaSite" id="EVEC_0000325501-mRNA-1"/>
    </source>
</evidence>
<organism evidence="4">
    <name type="scientific">Enterobius vermicularis</name>
    <name type="common">Human pinworm</name>
    <dbReference type="NCBI Taxonomy" id="51028"/>
    <lineage>
        <taxon>Eukaryota</taxon>
        <taxon>Metazoa</taxon>
        <taxon>Ecdysozoa</taxon>
        <taxon>Nematoda</taxon>
        <taxon>Chromadorea</taxon>
        <taxon>Rhabditida</taxon>
        <taxon>Spirurina</taxon>
        <taxon>Oxyuridomorpha</taxon>
        <taxon>Oxyuroidea</taxon>
        <taxon>Oxyuridae</taxon>
        <taxon>Enterobius</taxon>
    </lineage>
</organism>
<keyword evidence="3" id="KW-1185">Reference proteome</keyword>
<sequence>MAVQTYAYFDVMKRSILKSSELQSLFVEIRRVGLFCKNFTDEIPNRGGIGKEIGGGAGMDDDRSIQSGIESGLSDSDAQKAAPQCNSTMANVFYAFRTYAISQVVNRILSSGAANSGGIGNGAEMNNDQGIQGGIRSGVHSGGSGGCEGGIGGGVNSGYHGEIGGGVEHQHVHGGGLL</sequence>
<reference evidence="2 3" key="2">
    <citation type="submission" date="2018-10" db="EMBL/GenBank/DDBJ databases">
        <authorList>
            <consortium name="Pathogen Informatics"/>
        </authorList>
    </citation>
    <scope>NUCLEOTIDE SEQUENCE [LARGE SCALE GENOMIC DNA]</scope>
</reference>
<feature type="region of interest" description="Disordered" evidence="1">
    <location>
        <begin position="50"/>
        <end position="80"/>
    </location>
</feature>
<dbReference type="Proteomes" id="UP000274131">
    <property type="component" value="Unassembled WGS sequence"/>
</dbReference>
<protein>
    <submittedName>
        <fullName evidence="4">Meis_PKNOX_N domain-containing protein</fullName>
    </submittedName>
</protein>
<evidence type="ECO:0000256" key="1">
    <source>
        <dbReference type="SAM" id="MobiDB-lite"/>
    </source>
</evidence>
<name>A0A0N4V031_ENTVE</name>
<dbReference type="EMBL" id="UXUI01007481">
    <property type="protein sequence ID" value="VDD87820.1"/>
    <property type="molecule type" value="Genomic_DNA"/>
</dbReference>
<reference evidence="4" key="1">
    <citation type="submission" date="2017-02" db="UniProtKB">
        <authorList>
            <consortium name="WormBaseParasite"/>
        </authorList>
    </citation>
    <scope>IDENTIFICATION</scope>
</reference>
<feature type="compositionally biased region" description="Polar residues" evidence="1">
    <location>
        <begin position="65"/>
        <end position="76"/>
    </location>
</feature>
<evidence type="ECO:0000313" key="2">
    <source>
        <dbReference type="EMBL" id="VDD87820.1"/>
    </source>
</evidence>
<dbReference type="AlphaFoldDB" id="A0A0N4V031"/>
<accession>A0A0N4V031</accession>
<dbReference type="WBParaSite" id="EVEC_0000325501-mRNA-1">
    <property type="protein sequence ID" value="EVEC_0000325501-mRNA-1"/>
    <property type="gene ID" value="EVEC_0000325501"/>
</dbReference>
<gene>
    <name evidence="2" type="ORF">EVEC_LOCUS2963</name>
</gene>
<proteinExistence type="predicted"/>
<evidence type="ECO:0000313" key="3">
    <source>
        <dbReference type="Proteomes" id="UP000274131"/>
    </source>
</evidence>